<keyword evidence="3" id="KW-1185">Reference proteome</keyword>
<evidence type="ECO:0000313" key="2">
    <source>
        <dbReference type="EMBL" id="KAK4256128.1"/>
    </source>
</evidence>
<protein>
    <recommendedName>
        <fullName evidence="4">Secreted protein</fullName>
    </recommendedName>
</protein>
<evidence type="ECO:0008006" key="4">
    <source>
        <dbReference type="Google" id="ProtNLM"/>
    </source>
</evidence>
<organism evidence="2 3">
    <name type="scientific">Acacia crassicarpa</name>
    <name type="common">northern wattle</name>
    <dbReference type="NCBI Taxonomy" id="499986"/>
    <lineage>
        <taxon>Eukaryota</taxon>
        <taxon>Viridiplantae</taxon>
        <taxon>Streptophyta</taxon>
        <taxon>Embryophyta</taxon>
        <taxon>Tracheophyta</taxon>
        <taxon>Spermatophyta</taxon>
        <taxon>Magnoliopsida</taxon>
        <taxon>eudicotyledons</taxon>
        <taxon>Gunneridae</taxon>
        <taxon>Pentapetalae</taxon>
        <taxon>rosids</taxon>
        <taxon>fabids</taxon>
        <taxon>Fabales</taxon>
        <taxon>Fabaceae</taxon>
        <taxon>Caesalpinioideae</taxon>
        <taxon>mimosoid clade</taxon>
        <taxon>Acacieae</taxon>
        <taxon>Acacia</taxon>
    </lineage>
</organism>
<feature type="chain" id="PRO_5042245961" description="Secreted protein" evidence="1">
    <location>
        <begin position="17"/>
        <end position="97"/>
    </location>
</feature>
<feature type="signal peptide" evidence="1">
    <location>
        <begin position="1"/>
        <end position="16"/>
    </location>
</feature>
<dbReference type="AlphaFoldDB" id="A0AAE1ISM8"/>
<sequence>MVLLLSFSFQVSGILCSIVVDLRLCLVTPPPVPCKGVRTSSYSSIVPASSSSFLPWVSDLSSGAGETSLMQNNNISNIGASSTDLASKLCVRVLLFQ</sequence>
<dbReference type="EMBL" id="JAWXYG010000013">
    <property type="protein sequence ID" value="KAK4256128.1"/>
    <property type="molecule type" value="Genomic_DNA"/>
</dbReference>
<reference evidence="2" key="1">
    <citation type="submission" date="2023-10" db="EMBL/GenBank/DDBJ databases">
        <title>Chromosome-level genome of the transformable northern wattle, Acacia crassicarpa.</title>
        <authorList>
            <person name="Massaro I."/>
            <person name="Sinha N.R."/>
            <person name="Poethig S."/>
            <person name="Leichty A.R."/>
        </authorList>
    </citation>
    <scope>NUCLEOTIDE SEQUENCE</scope>
    <source>
        <strain evidence="2">Acra3RX</strain>
        <tissue evidence="2">Leaf</tissue>
    </source>
</reference>
<comment type="caution">
    <text evidence="2">The sequence shown here is derived from an EMBL/GenBank/DDBJ whole genome shotgun (WGS) entry which is preliminary data.</text>
</comment>
<dbReference type="Proteomes" id="UP001293593">
    <property type="component" value="Unassembled WGS sequence"/>
</dbReference>
<gene>
    <name evidence="2" type="ORF">QN277_009036</name>
</gene>
<name>A0AAE1ISM8_9FABA</name>
<evidence type="ECO:0000313" key="3">
    <source>
        <dbReference type="Proteomes" id="UP001293593"/>
    </source>
</evidence>
<evidence type="ECO:0000256" key="1">
    <source>
        <dbReference type="SAM" id="SignalP"/>
    </source>
</evidence>
<accession>A0AAE1ISM8</accession>
<proteinExistence type="predicted"/>
<keyword evidence="1" id="KW-0732">Signal</keyword>